<dbReference type="Proteomes" id="UP000011602">
    <property type="component" value="Unassembled WGS sequence"/>
</dbReference>
<dbReference type="RefSeq" id="WP_007259600.1">
    <property type="nucleotide sequence ID" value="NZ_AOHZ01000051.1"/>
</dbReference>
<name>L9X081_9EURY</name>
<evidence type="ECO:0000313" key="4">
    <source>
        <dbReference type="EMBL" id="ELY55125.1"/>
    </source>
</evidence>
<evidence type="ECO:0000313" key="5">
    <source>
        <dbReference type="Proteomes" id="UP000011602"/>
    </source>
</evidence>
<keyword evidence="2" id="KW-0472">Membrane</keyword>
<accession>L9X081</accession>
<sequence>MVRGSSRFPLSRRWHARIEHYTPDGALGRWLLGSLVGTGGLWILALALFDPTVPAGLSVAFLGMAAPTLLFAGLVLWPVYLSLIGTLESTDEYAIDRAGISGGDSNRRSNGDGGEEPLDDLKRRYADGEMDETEFEQRLEHLLDANSSDRSSDGNADRTDASTGLDGDGDEYEYERGRERE</sequence>
<dbReference type="OrthoDB" id="178074at2157"/>
<gene>
    <name evidence="4" type="ORF">C493_11602</name>
</gene>
<dbReference type="Pfam" id="PF09851">
    <property type="entry name" value="SHOCT"/>
    <property type="match status" value="1"/>
</dbReference>
<evidence type="ECO:0000259" key="3">
    <source>
        <dbReference type="Pfam" id="PF09851"/>
    </source>
</evidence>
<dbReference type="AlphaFoldDB" id="L9X081"/>
<keyword evidence="2" id="KW-0812">Transmembrane</keyword>
<feature type="domain" description="SHOCT" evidence="3">
    <location>
        <begin position="116"/>
        <end position="143"/>
    </location>
</feature>
<feature type="region of interest" description="Disordered" evidence="1">
    <location>
        <begin position="99"/>
        <end position="181"/>
    </location>
</feature>
<keyword evidence="2" id="KW-1133">Transmembrane helix</keyword>
<evidence type="ECO:0000256" key="2">
    <source>
        <dbReference type="SAM" id="Phobius"/>
    </source>
</evidence>
<dbReference type="PATRIC" id="fig|1227499.3.peg.2370"/>
<evidence type="ECO:0000256" key="1">
    <source>
        <dbReference type="SAM" id="MobiDB-lite"/>
    </source>
</evidence>
<comment type="caution">
    <text evidence="4">The sequence shown here is derived from an EMBL/GenBank/DDBJ whole genome shotgun (WGS) entry which is preliminary data.</text>
</comment>
<feature type="compositionally biased region" description="Basic and acidic residues" evidence="1">
    <location>
        <begin position="150"/>
        <end position="160"/>
    </location>
</feature>
<feature type="transmembrane region" description="Helical" evidence="2">
    <location>
        <begin position="55"/>
        <end position="77"/>
    </location>
</feature>
<dbReference type="EMBL" id="AOHZ01000051">
    <property type="protein sequence ID" value="ELY55125.1"/>
    <property type="molecule type" value="Genomic_DNA"/>
</dbReference>
<proteinExistence type="predicted"/>
<dbReference type="InterPro" id="IPR018649">
    <property type="entry name" value="SHOCT"/>
</dbReference>
<organism evidence="4 5">
    <name type="scientific">Natronolimnohabitans innermongolicus JCM 12255</name>
    <dbReference type="NCBI Taxonomy" id="1227499"/>
    <lineage>
        <taxon>Archaea</taxon>
        <taxon>Methanobacteriati</taxon>
        <taxon>Methanobacteriota</taxon>
        <taxon>Stenosarchaea group</taxon>
        <taxon>Halobacteria</taxon>
        <taxon>Halobacteriales</taxon>
        <taxon>Natrialbaceae</taxon>
        <taxon>Natronolimnohabitans</taxon>
    </lineage>
</organism>
<keyword evidence="5" id="KW-1185">Reference proteome</keyword>
<feature type="transmembrane region" description="Helical" evidence="2">
    <location>
        <begin position="30"/>
        <end position="49"/>
    </location>
</feature>
<protein>
    <recommendedName>
        <fullName evidence="3">SHOCT domain-containing protein</fullName>
    </recommendedName>
</protein>
<dbReference type="eggNOG" id="arCOG03912">
    <property type="taxonomic scope" value="Archaea"/>
</dbReference>
<reference evidence="4 5" key="1">
    <citation type="journal article" date="2014" name="PLoS Genet.">
        <title>Phylogenetically driven sequencing of extremely halophilic archaea reveals strategies for static and dynamic osmo-response.</title>
        <authorList>
            <person name="Becker E.A."/>
            <person name="Seitzer P.M."/>
            <person name="Tritt A."/>
            <person name="Larsen D."/>
            <person name="Krusor M."/>
            <person name="Yao A.I."/>
            <person name="Wu D."/>
            <person name="Madern D."/>
            <person name="Eisen J.A."/>
            <person name="Darling A.E."/>
            <person name="Facciotti M.T."/>
        </authorList>
    </citation>
    <scope>NUCLEOTIDE SEQUENCE [LARGE SCALE GENOMIC DNA]</scope>
    <source>
        <strain evidence="4 5">JCM 12255</strain>
    </source>
</reference>